<accession>A0A1I7UFY5</accession>
<dbReference type="Proteomes" id="UP000095282">
    <property type="component" value="Unplaced"/>
</dbReference>
<evidence type="ECO:0000313" key="2">
    <source>
        <dbReference type="WBParaSite" id="Csp11.Scaffold629.g8930.t1"/>
    </source>
</evidence>
<dbReference type="eggNOG" id="ENOG502TIVN">
    <property type="taxonomic scope" value="Eukaryota"/>
</dbReference>
<protein>
    <submittedName>
        <fullName evidence="2">EF-hand domain-containing protein</fullName>
    </submittedName>
</protein>
<proteinExistence type="predicted"/>
<dbReference type="AlphaFoldDB" id="A0A1I7UFY5"/>
<reference evidence="2" key="1">
    <citation type="submission" date="2016-11" db="UniProtKB">
        <authorList>
            <consortium name="WormBaseParasite"/>
        </authorList>
    </citation>
    <scope>IDENTIFICATION</scope>
</reference>
<name>A0A1I7UFY5_9PELO</name>
<organism evidence="1 2">
    <name type="scientific">Caenorhabditis tropicalis</name>
    <dbReference type="NCBI Taxonomy" id="1561998"/>
    <lineage>
        <taxon>Eukaryota</taxon>
        <taxon>Metazoa</taxon>
        <taxon>Ecdysozoa</taxon>
        <taxon>Nematoda</taxon>
        <taxon>Chromadorea</taxon>
        <taxon>Rhabditida</taxon>
        <taxon>Rhabditina</taxon>
        <taxon>Rhabditomorpha</taxon>
        <taxon>Rhabditoidea</taxon>
        <taxon>Rhabditidae</taxon>
        <taxon>Peloderinae</taxon>
        <taxon>Caenorhabditis</taxon>
    </lineage>
</organism>
<keyword evidence="1" id="KW-1185">Reference proteome</keyword>
<evidence type="ECO:0000313" key="1">
    <source>
        <dbReference type="Proteomes" id="UP000095282"/>
    </source>
</evidence>
<dbReference type="WBParaSite" id="Csp11.Scaffold629.g8930.t1">
    <property type="protein sequence ID" value="Csp11.Scaffold629.g8930.t1"/>
    <property type="gene ID" value="Csp11.Scaffold629.g8930"/>
</dbReference>
<sequence>MARPNSPEVDFSREEIRSGLLSEGISENGAAEITDFLFKDRSEDITPGELKQEFREFLSMLSIEDKQSIKRIINNELERFFSEQADDNHTIFLVG</sequence>